<dbReference type="EMBL" id="SWKU01000023">
    <property type="protein sequence ID" value="KAF2997419.1"/>
    <property type="molecule type" value="Genomic_DNA"/>
</dbReference>
<keyword evidence="2" id="KW-1185">Reference proteome</keyword>
<gene>
    <name evidence="1" type="ORF">E8E13_005688</name>
</gene>
<proteinExistence type="predicted"/>
<accession>A0A9P4T7E0</accession>
<comment type="caution">
    <text evidence="1">The sequence shown here is derived from an EMBL/GenBank/DDBJ whole genome shotgun (WGS) entry which is preliminary data.</text>
</comment>
<dbReference type="AlphaFoldDB" id="A0A9P4T7E0"/>
<dbReference type="Proteomes" id="UP000801428">
    <property type="component" value="Unassembled WGS sequence"/>
</dbReference>
<evidence type="ECO:0000313" key="2">
    <source>
        <dbReference type="Proteomes" id="UP000801428"/>
    </source>
</evidence>
<name>A0A9P4T7E0_CURKU</name>
<sequence length="157" mass="18329">MSWTFQLQKINQSFEKIAGWYYEFLQRSEDAFRALHQRISYLEERQVYGPSDEQVERVLRKILAERFANDGSQRTDSMTLTKGSNFFVEDARERSTIQPITIDAASLFVEPESVPSKAYAETFRMLEGHLSEYPQLYQSEPVNGNGRIKVERDRSSM</sequence>
<reference evidence="1" key="1">
    <citation type="submission" date="2019-04" db="EMBL/GenBank/DDBJ databases">
        <title>Sequencing of skin fungus with MAO and IRED activity.</title>
        <authorList>
            <person name="Marsaioli A.J."/>
            <person name="Bonatto J.M.C."/>
            <person name="Reis Junior O."/>
        </authorList>
    </citation>
    <scope>NUCLEOTIDE SEQUENCE</scope>
    <source>
        <strain evidence="1">30M1</strain>
    </source>
</reference>
<protein>
    <submittedName>
        <fullName evidence="1">Uncharacterized protein</fullName>
    </submittedName>
</protein>
<organism evidence="1 2">
    <name type="scientific">Curvularia kusanoi</name>
    <name type="common">Cochliobolus kusanoi</name>
    <dbReference type="NCBI Taxonomy" id="90978"/>
    <lineage>
        <taxon>Eukaryota</taxon>
        <taxon>Fungi</taxon>
        <taxon>Dikarya</taxon>
        <taxon>Ascomycota</taxon>
        <taxon>Pezizomycotina</taxon>
        <taxon>Dothideomycetes</taxon>
        <taxon>Pleosporomycetidae</taxon>
        <taxon>Pleosporales</taxon>
        <taxon>Pleosporineae</taxon>
        <taxon>Pleosporaceae</taxon>
        <taxon>Curvularia</taxon>
    </lineage>
</organism>
<dbReference type="OrthoDB" id="3735750at2759"/>
<evidence type="ECO:0000313" key="1">
    <source>
        <dbReference type="EMBL" id="KAF2997419.1"/>
    </source>
</evidence>